<dbReference type="NCBIfam" id="TIGR00449">
    <property type="entry name" value="tgt_general"/>
    <property type="match status" value="1"/>
</dbReference>
<feature type="domain" description="tRNA-guanine(15) transglycosylase-like" evidence="7">
    <location>
        <begin position="14"/>
        <end position="337"/>
    </location>
</feature>
<dbReference type="GO" id="GO:0005737">
    <property type="term" value="C:cytoplasm"/>
    <property type="evidence" value="ECO:0007669"/>
    <property type="project" value="TreeGrafter"/>
</dbReference>
<comment type="caution">
    <text evidence="8">The sequence shown here is derived from an EMBL/GenBank/DDBJ whole genome shotgun (WGS) entry which is preliminary data.</text>
</comment>
<dbReference type="InterPro" id="IPR050076">
    <property type="entry name" value="ArchSynthase1/Queuine_TRR"/>
</dbReference>
<dbReference type="InterPro" id="IPR036511">
    <property type="entry name" value="TGT-like_sf"/>
</dbReference>
<feature type="active site" description="Nucleophile" evidence="6">
    <location>
        <position position="89"/>
    </location>
</feature>
<evidence type="ECO:0000256" key="2">
    <source>
        <dbReference type="ARBA" id="ARBA00022679"/>
    </source>
</evidence>
<evidence type="ECO:0000256" key="3">
    <source>
        <dbReference type="ARBA" id="ARBA00022694"/>
    </source>
</evidence>
<dbReference type="SUPFAM" id="SSF51713">
    <property type="entry name" value="tRNA-guanine transglycosylase"/>
    <property type="match status" value="1"/>
</dbReference>
<dbReference type="PANTHER" id="PTHR46499:SF1">
    <property type="entry name" value="QUEUINE TRNA-RIBOSYLTRANSFERASE"/>
    <property type="match status" value="1"/>
</dbReference>
<dbReference type="SUPFAM" id="SSF88802">
    <property type="entry name" value="Pre-PUA domain"/>
    <property type="match status" value="1"/>
</dbReference>
<evidence type="ECO:0000256" key="5">
    <source>
        <dbReference type="ARBA" id="ARBA00022833"/>
    </source>
</evidence>
<comment type="function">
    <text evidence="6">Exchanges the guanine residue with 7-cyano-7-deazaguanine (preQ0) at position 15 in the dihydrouridine loop (D-loop) of archaeal tRNAs.</text>
</comment>
<accession>A0A7J3VTV8</accession>
<keyword evidence="5 6" id="KW-0862">Zinc</keyword>
<dbReference type="NCBIfam" id="TIGR00432">
    <property type="entry name" value="arcsn_tRNA_tgt"/>
    <property type="match status" value="1"/>
</dbReference>
<dbReference type="PANTHER" id="PTHR46499">
    <property type="entry name" value="QUEUINE TRNA-RIBOSYLTRANSFERASE"/>
    <property type="match status" value="1"/>
</dbReference>
<comment type="similarity">
    <text evidence="6">Belongs to the archaeosine tRNA-ribosyltransferase family.</text>
</comment>
<dbReference type="Gene3D" id="3.20.20.105">
    <property type="entry name" value="Queuine tRNA-ribosyltransferase-like"/>
    <property type="match status" value="1"/>
</dbReference>
<dbReference type="GO" id="GO:0008270">
    <property type="term" value="F:zinc ion binding"/>
    <property type="evidence" value="ECO:0007669"/>
    <property type="project" value="UniProtKB-UniRule"/>
</dbReference>
<evidence type="ECO:0000259" key="7">
    <source>
        <dbReference type="Pfam" id="PF01702"/>
    </source>
</evidence>
<dbReference type="EMBL" id="DRXH01000056">
    <property type="protein sequence ID" value="HHM43983.1"/>
    <property type="molecule type" value="Genomic_DNA"/>
</dbReference>
<reference evidence="8" key="1">
    <citation type="journal article" date="2020" name="mSystems">
        <title>Genome- and Community-Level Interaction Insights into Carbon Utilization and Element Cycling Functions of Hydrothermarchaeota in Hydrothermal Sediment.</title>
        <authorList>
            <person name="Zhou Z."/>
            <person name="Liu Y."/>
            <person name="Xu W."/>
            <person name="Pan J."/>
            <person name="Luo Z.H."/>
            <person name="Li M."/>
        </authorList>
    </citation>
    <scope>NUCLEOTIDE SEQUENCE [LARGE SCALE GENOMIC DNA]</scope>
    <source>
        <strain evidence="8">SpSt-1074</strain>
    </source>
</reference>
<dbReference type="InterPro" id="IPR002616">
    <property type="entry name" value="tRNA_ribo_trans-like"/>
</dbReference>
<organism evidence="8">
    <name type="scientific">Caldiarchaeum subterraneum</name>
    <dbReference type="NCBI Taxonomy" id="311458"/>
    <lineage>
        <taxon>Archaea</taxon>
        <taxon>Nitrososphaerota</taxon>
        <taxon>Candidatus Caldarchaeales</taxon>
        <taxon>Candidatus Caldarchaeaceae</taxon>
        <taxon>Candidatus Caldarchaeum</taxon>
    </lineage>
</organism>
<proteinExistence type="inferred from homology"/>
<protein>
    <recommendedName>
        <fullName evidence="6">tRNA-guanine(15) transglycosylase</fullName>
        <ecNumber evidence="6">2.4.2.48</ecNumber>
    </recommendedName>
    <alternativeName>
        <fullName evidence="6">7-cyano-7-deazaguanine tRNA-ribosyltransferase</fullName>
    </alternativeName>
    <alternativeName>
        <fullName evidence="6">Archaeal tRNA-guanine transglycosylase</fullName>
    </alternativeName>
</protein>
<gene>
    <name evidence="6 8" type="primary">tgtA</name>
    <name evidence="8" type="ORF">ENM31_01620</name>
</gene>
<keyword evidence="1 6" id="KW-0328">Glycosyltransferase</keyword>
<feature type="binding site" evidence="6">
    <location>
        <position position="281"/>
    </location>
    <ligand>
        <name>Zn(2+)</name>
        <dbReference type="ChEBI" id="CHEBI:29105"/>
    </ligand>
</feature>
<keyword evidence="4 6" id="KW-0479">Metal-binding</keyword>
<evidence type="ECO:0000256" key="1">
    <source>
        <dbReference type="ARBA" id="ARBA00022676"/>
    </source>
</evidence>
<comment type="pathway">
    <text evidence="6">tRNA modification; archaeosine-tRNA biosynthesis.</text>
</comment>
<keyword evidence="2 6" id="KW-0808">Transferase</keyword>
<dbReference type="AlphaFoldDB" id="A0A7J3VTV8"/>
<comment type="cofactor">
    <cofactor evidence="6">
        <name>Zn(2+)</name>
        <dbReference type="ChEBI" id="CHEBI:29105"/>
    </cofactor>
    <text evidence="6">Binds 1 zinc ion per subunit.</text>
</comment>
<dbReference type="GO" id="GO:0016763">
    <property type="term" value="F:pentosyltransferase activity"/>
    <property type="evidence" value="ECO:0007669"/>
    <property type="project" value="UniProtKB-UniRule"/>
</dbReference>
<feature type="binding site" evidence="6">
    <location>
        <position position="276"/>
    </location>
    <ligand>
        <name>Zn(2+)</name>
        <dbReference type="ChEBI" id="CHEBI:29105"/>
    </ligand>
</feature>
<feature type="binding site" evidence="6">
    <location>
        <position position="278"/>
    </location>
    <ligand>
        <name>Zn(2+)</name>
        <dbReference type="ChEBI" id="CHEBI:29105"/>
    </ligand>
</feature>
<evidence type="ECO:0000256" key="4">
    <source>
        <dbReference type="ARBA" id="ARBA00022723"/>
    </source>
</evidence>
<evidence type="ECO:0000313" key="8">
    <source>
        <dbReference type="EMBL" id="HHM43983.1"/>
    </source>
</evidence>
<dbReference type="HAMAP" id="MF_01634">
    <property type="entry name" value="TgtA_arch"/>
    <property type="match status" value="1"/>
</dbReference>
<dbReference type="UniPathway" id="UPA00393"/>
<sequence length="520" mass="58564">MDVSFEVRHKDLLGRVGRLRVGEKTVETPAFVPVINPVSQVIPAREMKELFGCGIVITNAYVLYRRLRQEALEKGVHRLIDFDGVVMTDSGGYQVLQYGDVEASPVDIALFEEGIGSDIAVPLDKPTGLVRRGRAEKTVEETLANVRATMRVLGPNPRCAWVAPVQGGVYRDLIELCIDEYRTMGFSLYCLGSPTPLMTSYNYKPLAGMITTARLRLGVGPVLHLFGAGHPMLFSLVVALGCDLFDSASYALFALEDRYLVADGTFRLEQLSALPCSCRVCSSTTARELREMPEQERFRVLALHNLSVCFEELSLVRQAVWEGRLFELLEKRARSHPALYEAFRHVCDDERLAEALTRQTPISKRRGLFVYDRLSMRRPEVRRALASLESFKLDADGCDVAVLLNYRATAVRNHSRLLEKVAELVESEDFELLTYGTPYGLVPFSLVNVFPHSQTTFPPSLVRDLEPQLVSEIIRRLKQARFKKIVILDWGRDVYPGFVRGLAAALRQELEAEVVVLRRR</sequence>
<feature type="binding site" evidence="6">
    <location>
        <position position="124"/>
    </location>
    <ligand>
        <name>substrate</name>
    </ligand>
</feature>
<dbReference type="EC" id="2.4.2.48" evidence="6"/>
<comment type="catalytic activity">
    <reaction evidence="6">
        <text>guanosine(15) in tRNA + 7-cyano-7-carbaguanine = 7-cyano-7-carbaguanosine(15) in tRNA + guanine</text>
        <dbReference type="Rhea" id="RHEA:43164"/>
        <dbReference type="Rhea" id="RHEA-COMP:10371"/>
        <dbReference type="Rhea" id="RHEA-COMP:10372"/>
        <dbReference type="ChEBI" id="CHEBI:16235"/>
        <dbReference type="ChEBI" id="CHEBI:45075"/>
        <dbReference type="ChEBI" id="CHEBI:74269"/>
        <dbReference type="ChEBI" id="CHEBI:82850"/>
        <dbReference type="EC" id="2.4.2.48"/>
    </reaction>
</comment>
<evidence type="ECO:0000256" key="6">
    <source>
        <dbReference type="HAMAP-Rule" id="MF_01634"/>
    </source>
</evidence>
<dbReference type="Pfam" id="PF01702">
    <property type="entry name" value="TGT"/>
    <property type="match status" value="1"/>
</dbReference>
<keyword evidence="3 6" id="KW-0819">tRNA processing</keyword>
<name>A0A7J3VTV8_CALS0</name>
<dbReference type="InterPro" id="IPR004804">
    <property type="entry name" value="TgtA"/>
</dbReference>
<comment type="caution">
    <text evidence="6">Lacks conserved residue(s) required for the propagation of feature annotation.</text>
</comment>
<dbReference type="GO" id="GO:0002099">
    <property type="term" value="P:tRNA wobble guanine modification"/>
    <property type="evidence" value="ECO:0007669"/>
    <property type="project" value="TreeGrafter"/>
</dbReference>